<dbReference type="EMBL" id="CADEAL010002291">
    <property type="protein sequence ID" value="CAB1439470.1"/>
    <property type="molecule type" value="Genomic_DNA"/>
</dbReference>
<gene>
    <name evidence="1" type="ORF">PLEPLA_LOCUS27255</name>
</gene>
<evidence type="ECO:0000313" key="1">
    <source>
        <dbReference type="EMBL" id="CAB1439470.1"/>
    </source>
</evidence>
<comment type="caution">
    <text evidence="1">The sequence shown here is derived from an EMBL/GenBank/DDBJ whole genome shotgun (WGS) entry which is preliminary data.</text>
</comment>
<evidence type="ECO:0000313" key="2">
    <source>
        <dbReference type="Proteomes" id="UP001153269"/>
    </source>
</evidence>
<name>A0A9N7YVN8_PLEPL</name>
<accession>A0A9N7YVN8</accession>
<proteinExistence type="predicted"/>
<protein>
    <submittedName>
        <fullName evidence="1">Uncharacterized protein</fullName>
    </submittedName>
</protein>
<organism evidence="1 2">
    <name type="scientific">Pleuronectes platessa</name>
    <name type="common">European plaice</name>
    <dbReference type="NCBI Taxonomy" id="8262"/>
    <lineage>
        <taxon>Eukaryota</taxon>
        <taxon>Metazoa</taxon>
        <taxon>Chordata</taxon>
        <taxon>Craniata</taxon>
        <taxon>Vertebrata</taxon>
        <taxon>Euteleostomi</taxon>
        <taxon>Actinopterygii</taxon>
        <taxon>Neopterygii</taxon>
        <taxon>Teleostei</taxon>
        <taxon>Neoteleostei</taxon>
        <taxon>Acanthomorphata</taxon>
        <taxon>Carangaria</taxon>
        <taxon>Pleuronectiformes</taxon>
        <taxon>Pleuronectoidei</taxon>
        <taxon>Pleuronectidae</taxon>
        <taxon>Pleuronectes</taxon>
    </lineage>
</organism>
<reference evidence="1" key="1">
    <citation type="submission" date="2020-03" db="EMBL/GenBank/DDBJ databases">
        <authorList>
            <person name="Weist P."/>
        </authorList>
    </citation>
    <scope>NUCLEOTIDE SEQUENCE</scope>
</reference>
<dbReference type="AlphaFoldDB" id="A0A9N7YVN8"/>
<sequence length="66" mass="7388">RSIRFIAPSQVIPTCDMSDRPVTFLTYLIPCIAPHHWDSATAPLGLGAVRGAELDKQRNLRQQMLL</sequence>
<keyword evidence="2" id="KW-1185">Reference proteome</keyword>
<dbReference type="Proteomes" id="UP001153269">
    <property type="component" value="Unassembled WGS sequence"/>
</dbReference>
<feature type="non-terminal residue" evidence="1">
    <location>
        <position position="1"/>
    </location>
</feature>